<feature type="transmembrane region" description="Helical" evidence="1">
    <location>
        <begin position="6"/>
        <end position="25"/>
    </location>
</feature>
<sequence>MLGLPALIGMIVVGISVGVLAVHLAGGSERPQLADDGETRSIFLVDFPESRIGPIVYTHDRRTAFFELAMHRTGIVHGIGNKFLTRCISASDVASAEPAGDRALKVRWHDITWPRQTFSFASETDRSIVRAWLQASANSAEGITHERAHVL</sequence>
<keyword evidence="1" id="KW-0472">Membrane</keyword>
<name>A0A2S9JIK3_9HYPH</name>
<dbReference type="RefSeq" id="WP_105733940.1">
    <property type="nucleotide sequence ID" value="NZ_PVBT01000003.1"/>
</dbReference>
<reference evidence="2 3" key="1">
    <citation type="submission" date="2018-02" db="EMBL/GenBank/DDBJ databases">
        <title>The draft genome of Phyllobacterium myrsinacearum DSM5892.</title>
        <authorList>
            <person name="Li L."/>
            <person name="Liu L."/>
            <person name="Zhang X."/>
            <person name="Wang T."/>
        </authorList>
    </citation>
    <scope>NUCLEOTIDE SEQUENCE [LARGE SCALE GENOMIC DNA]</scope>
    <source>
        <strain evidence="2 3">DSM 5892</strain>
    </source>
</reference>
<dbReference type="OrthoDB" id="8445114at2"/>
<accession>A0A2S9JIK3</accession>
<keyword evidence="3" id="KW-1185">Reference proteome</keyword>
<keyword evidence="1" id="KW-1133">Transmembrane helix</keyword>
<organism evidence="2 3">
    <name type="scientific">Phyllobacterium myrsinacearum</name>
    <dbReference type="NCBI Taxonomy" id="28101"/>
    <lineage>
        <taxon>Bacteria</taxon>
        <taxon>Pseudomonadati</taxon>
        <taxon>Pseudomonadota</taxon>
        <taxon>Alphaproteobacteria</taxon>
        <taxon>Hyphomicrobiales</taxon>
        <taxon>Phyllobacteriaceae</taxon>
        <taxon>Phyllobacterium</taxon>
    </lineage>
</organism>
<keyword evidence="1" id="KW-0812">Transmembrane</keyword>
<proteinExistence type="predicted"/>
<evidence type="ECO:0000313" key="3">
    <source>
        <dbReference type="Proteomes" id="UP000238563"/>
    </source>
</evidence>
<comment type="caution">
    <text evidence="2">The sequence shown here is derived from an EMBL/GenBank/DDBJ whole genome shotgun (WGS) entry which is preliminary data.</text>
</comment>
<dbReference type="AlphaFoldDB" id="A0A2S9JIK3"/>
<protein>
    <submittedName>
        <fullName evidence="2">Uncharacterized protein</fullName>
    </submittedName>
</protein>
<evidence type="ECO:0000256" key="1">
    <source>
        <dbReference type="SAM" id="Phobius"/>
    </source>
</evidence>
<evidence type="ECO:0000313" key="2">
    <source>
        <dbReference type="EMBL" id="PRD52926.1"/>
    </source>
</evidence>
<gene>
    <name evidence="2" type="ORF">C5750_10900</name>
</gene>
<dbReference type="EMBL" id="PVBT01000003">
    <property type="protein sequence ID" value="PRD52926.1"/>
    <property type="molecule type" value="Genomic_DNA"/>
</dbReference>
<dbReference type="Proteomes" id="UP000238563">
    <property type="component" value="Unassembled WGS sequence"/>
</dbReference>